<dbReference type="PANTHER" id="PTHR38108:SF1">
    <property type="entry name" value="UPF0319 PROTEIN YCCT"/>
    <property type="match status" value="1"/>
</dbReference>
<comment type="similarity">
    <text evidence="1">Belongs to the UPF0319 family.</text>
</comment>
<dbReference type="EMBL" id="PGCP01000002">
    <property type="protein sequence ID" value="PJC94978.1"/>
    <property type="molecule type" value="Genomic_DNA"/>
</dbReference>
<accession>A0A2M8HEH3</accession>
<keyword evidence="2" id="KW-0732">Signal</keyword>
<evidence type="ECO:0000256" key="2">
    <source>
        <dbReference type="ARBA" id="ARBA00022729"/>
    </source>
</evidence>
<dbReference type="AlphaFoldDB" id="A0A2M8HEH3"/>
<evidence type="ECO:0000256" key="1">
    <source>
        <dbReference type="ARBA" id="ARBA00008490"/>
    </source>
</evidence>
<keyword evidence="4" id="KW-1185">Reference proteome</keyword>
<organism evidence="3 4">
    <name type="scientific">Aeromonas lusitana</name>
    <dbReference type="NCBI Taxonomy" id="931529"/>
    <lineage>
        <taxon>Bacteria</taxon>
        <taxon>Pseudomonadati</taxon>
        <taxon>Pseudomonadota</taxon>
        <taxon>Gammaproteobacteria</taxon>
        <taxon>Aeromonadales</taxon>
        <taxon>Aeromonadaceae</taxon>
        <taxon>Aeromonas</taxon>
    </lineage>
</organism>
<dbReference type="Pfam" id="PF09829">
    <property type="entry name" value="DUF2057"/>
    <property type="match status" value="1"/>
</dbReference>
<dbReference type="PANTHER" id="PTHR38108">
    <property type="entry name" value="UPF0319 PROTEIN YCCT"/>
    <property type="match status" value="1"/>
</dbReference>
<name>A0A2M8HEH3_9GAMM</name>
<dbReference type="OrthoDB" id="5588317at2"/>
<proteinExistence type="inferred from homology"/>
<sequence>MKRHQVWIGIMLLCGGAAQAEVRVEVPEDFQILAVSSGTLQDERRAVLADGEQQLLVRYEGLIPSRTSSDNDKEIRSEPQVIRYQASGQQLRLQAVVPKDESGMVRYAKAPVIGLLAGGKPIPSQQDELVVNGMQIGMDWPARLAEYNRGGGKAILAASAVATTAATTTTVAATQAPSVPASELEGQLQRLFLQADPELRKRFIGWAVPRL</sequence>
<reference evidence="3 4" key="1">
    <citation type="submission" date="2017-11" db="EMBL/GenBank/DDBJ databases">
        <title>Draft genome sequence of environmental isolate Aeromonas lusitania sp. nov. MDC 2473.</title>
        <authorList>
            <person name="Colston S.M."/>
            <person name="Navarro A."/>
            <person name="Martinez-Murcia A.J."/>
            <person name="Graf J."/>
        </authorList>
    </citation>
    <scope>NUCLEOTIDE SEQUENCE [LARGE SCALE GENOMIC DNA]</scope>
    <source>
        <strain evidence="3 4">MDC 2473</strain>
    </source>
</reference>
<gene>
    <name evidence="3" type="ORF">CUC44_00895</name>
</gene>
<comment type="caution">
    <text evidence="3">The sequence shown here is derived from an EMBL/GenBank/DDBJ whole genome shotgun (WGS) entry which is preliminary data.</text>
</comment>
<dbReference type="InterPro" id="IPR018635">
    <property type="entry name" value="UPF0319"/>
</dbReference>
<protein>
    <submittedName>
        <fullName evidence="3">DUF2057 domain-containing protein</fullName>
    </submittedName>
</protein>
<evidence type="ECO:0000313" key="4">
    <source>
        <dbReference type="Proteomes" id="UP000232060"/>
    </source>
</evidence>
<dbReference type="Proteomes" id="UP000232060">
    <property type="component" value="Unassembled WGS sequence"/>
</dbReference>
<dbReference type="RefSeq" id="WP_100858130.1">
    <property type="nucleotide sequence ID" value="NZ_PGCP01000002.1"/>
</dbReference>
<evidence type="ECO:0000313" key="3">
    <source>
        <dbReference type="EMBL" id="PJC94978.1"/>
    </source>
</evidence>